<evidence type="ECO:0000313" key="10">
    <source>
        <dbReference type="Proteomes" id="UP001149074"/>
    </source>
</evidence>
<dbReference type="FunFam" id="3.30.2410.10:FF:000017">
    <property type="entry name" value="E3 ubiquitin-protein ligase UPL7"/>
    <property type="match status" value="1"/>
</dbReference>
<feature type="active site" description="Glycyl thioester intermediate" evidence="6">
    <location>
        <position position="1215"/>
    </location>
</feature>
<dbReference type="RefSeq" id="XP_056470616.1">
    <property type="nucleotide sequence ID" value="XM_056623200.1"/>
</dbReference>
<evidence type="ECO:0000256" key="5">
    <source>
        <dbReference type="ARBA" id="ARBA00022786"/>
    </source>
</evidence>
<dbReference type="FunFam" id="3.30.2160.10:FF:000015">
    <property type="entry name" value="IQ and HECT domain protein"/>
    <property type="match status" value="1"/>
</dbReference>
<feature type="compositionally biased region" description="Basic and acidic residues" evidence="7">
    <location>
        <begin position="54"/>
        <end position="65"/>
    </location>
</feature>
<dbReference type="EC" id="2.3.2.26" evidence="3"/>
<keyword evidence="5 6" id="KW-0833">Ubl conjugation pathway</keyword>
<dbReference type="GO" id="GO:0006511">
    <property type="term" value="P:ubiquitin-dependent protein catabolic process"/>
    <property type="evidence" value="ECO:0007669"/>
    <property type="project" value="TreeGrafter"/>
</dbReference>
<evidence type="ECO:0000256" key="6">
    <source>
        <dbReference type="PROSITE-ProRule" id="PRU00104"/>
    </source>
</evidence>
<feature type="domain" description="HECT" evidence="8">
    <location>
        <begin position="867"/>
        <end position="1247"/>
    </location>
</feature>
<dbReference type="InterPro" id="IPR000569">
    <property type="entry name" value="HECT_dom"/>
</dbReference>
<feature type="region of interest" description="Disordered" evidence="7">
    <location>
        <begin position="1"/>
        <end position="71"/>
    </location>
</feature>
<dbReference type="Pfam" id="PF00632">
    <property type="entry name" value="HECT"/>
    <property type="match status" value="1"/>
</dbReference>
<protein>
    <recommendedName>
        <fullName evidence="3">HECT-type E3 ubiquitin transferase</fullName>
        <ecNumber evidence="3">2.3.2.26</ecNumber>
    </recommendedName>
</protein>
<dbReference type="PROSITE" id="PS50096">
    <property type="entry name" value="IQ"/>
    <property type="match status" value="1"/>
</dbReference>
<dbReference type="CDD" id="cd00078">
    <property type="entry name" value="HECTc"/>
    <property type="match status" value="1"/>
</dbReference>
<dbReference type="EMBL" id="JAPQKI010000010">
    <property type="protein sequence ID" value="KAJ5085938.1"/>
    <property type="molecule type" value="Genomic_DNA"/>
</dbReference>
<dbReference type="Gene3D" id="3.30.2160.10">
    <property type="entry name" value="Hect, E3 ligase catalytic domain"/>
    <property type="match status" value="1"/>
</dbReference>
<dbReference type="SUPFAM" id="SSF56204">
    <property type="entry name" value="Hect, E3 ligase catalytic domain"/>
    <property type="match status" value="1"/>
</dbReference>
<proteinExistence type="predicted"/>
<evidence type="ECO:0000256" key="4">
    <source>
        <dbReference type="ARBA" id="ARBA00022679"/>
    </source>
</evidence>
<dbReference type="AlphaFoldDB" id="A0A9W9EQ34"/>
<reference evidence="9" key="2">
    <citation type="journal article" date="2023" name="IMA Fungus">
        <title>Comparative genomic study of the Penicillium genus elucidates a diverse pangenome and 15 lateral gene transfer events.</title>
        <authorList>
            <person name="Petersen C."/>
            <person name="Sorensen T."/>
            <person name="Nielsen M.R."/>
            <person name="Sondergaard T.E."/>
            <person name="Sorensen J.L."/>
            <person name="Fitzpatrick D.A."/>
            <person name="Frisvad J.C."/>
            <person name="Nielsen K.L."/>
        </authorList>
    </citation>
    <scope>NUCLEOTIDE SEQUENCE</scope>
    <source>
        <strain evidence="9">IBT 30761</strain>
    </source>
</reference>
<name>A0A9W9EQ34_9EURO</name>
<dbReference type="GO" id="GO:0061630">
    <property type="term" value="F:ubiquitin protein ligase activity"/>
    <property type="evidence" value="ECO:0007669"/>
    <property type="project" value="UniProtKB-EC"/>
</dbReference>
<comment type="catalytic activity">
    <reaction evidence="1">
        <text>S-ubiquitinyl-[E2 ubiquitin-conjugating enzyme]-L-cysteine + [acceptor protein]-L-lysine = [E2 ubiquitin-conjugating enzyme]-L-cysteine + N(6)-ubiquitinyl-[acceptor protein]-L-lysine.</text>
        <dbReference type="EC" id="2.3.2.26"/>
    </reaction>
</comment>
<comment type="caution">
    <text evidence="9">The sequence shown here is derived from an EMBL/GenBank/DDBJ whole genome shotgun (WGS) entry which is preliminary data.</text>
</comment>
<comment type="pathway">
    <text evidence="2">Protein modification; protein ubiquitination.</text>
</comment>
<keyword evidence="10" id="KW-1185">Reference proteome</keyword>
<dbReference type="OrthoDB" id="8068875at2759"/>
<dbReference type="InterPro" id="IPR035983">
    <property type="entry name" value="Hect_E3_ubiquitin_ligase"/>
</dbReference>
<dbReference type="SMART" id="SM00119">
    <property type="entry name" value="HECTc"/>
    <property type="match status" value="1"/>
</dbReference>
<keyword evidence="4" id="KW-0808">Transferase</keyword>
<sequence>MFQSFTGNSRRPRQVNLSGRTNNPFAAFPGSSPARPTPHASNPQSAVAIAQQERLQRQRDREKQNASRVIQRSWRGHRSRTHTYALWRLEWDKNEREMTDAMDLMAGVEASADDNAFSSRRSMPYATGDQCLSQLRLLVQFVSSRKRDDILRLVYFVDAFEQTFRTLPTIAAEGEWTKLLKRLAMAVLRVLSSASKSHVPSTALEPLLRSVMFLAGLIPKQMANVADVYYNAMAFLTKNFSKLQLQRQEPESDKREEGLDPDLLQEAVLALLRPITSETMSAYESLATSYLTIPNLENYLGKLDGLATQINYRMLALAVSGCLSEATQKGRPLDDTQARTWLLSYLIFFQRHALGTHANSHVPELEFVTVVSELLTLTATHLMQGLEVEDPSEVDLPKGVRPLHPFIKDQVTGLVNQGSVTGLLSRIRSPRHLQTGLTSHSDESKKARILATYALNLLRIFPRRGDDIRMWLYLGSAPSGEQVPGQLDAKIPAIKYFWQASRSSRIFQTISGDSTKVLPLLQLPEQAKEPINMPQDQRDQEWTTILLFLELFTFVLKVMDDDEFFSSISAFPPAESTKISWTRESALPLTDIKDMTIFLKNLAFTLYWNAVDLNEPELRPTAVNLSSYFNSASQSSGSSAPVPSAADLEAKGQNNYLPGVTGIPLEYFKGLVTGLLRMLHERDSRRKFLPPDHWLMTSQFDMEGFIPAVVLEEERRHEVQARMEDPEEADLMDDESNTPYGLAGAGHAQQTIRLESLRRHQQRVARGRVLAAIAPRLEILRNMPFFIPFATRVQIFRRFIYHDQHRRRHGFVDPDAWRASVVQAAMGQMVNGNPSFQDVLARHQAEIRREHMFDDALAQFYPLGDGLKEPIQISFIDRFGAMEAGIDGGGVTKEFLTSITSEAFKTESNFNMFSENDQHLLYPNPTAVAQCTEQYYEKCRRTGISESSAESAGHVRELLRRYEFLGRVIGKCLYEGILIDVHFAPFFLLKWALTGGTGSAMRESSYRANLNDLKDLDQGLYQGLLQLKNYSGDVEDFALDFTVTDTIPMPDSTNRTVTKELRYNGSKTPVTNQNRLVYISYIARYRLQVQPSMQTNAFLQGLGQIIQPAWLSMFNQTELQTLVSGETGDIDVEDLRRNTLYGGVYTIGDDNEEHPTIKLFWQVLHEMSNEERQKVLRFVTSTPRAPLLGFSHLNPRFSIRDSSDDEERLPSTSTCVNLLKLPRYSTAAGLRSKLLYAVSSGAGFDLS</sequence>
<dbReference type="GeneID" id="81362179"/>
<dbReference type="PROSITE" id="PS50237">
    <property type="entry name" value="HECT"/>
    <property type="match status" value="1"/>
</dbReference>
<evidence type="ECO:0000313" key="9">
    <source>
        <dbReference type="EMBL" id="KAJ5085938.1"/>
    </source>
</evidence>
<feature type="compositionally biased region" description="Polar residues" evidence="7">
    <location>
        <begin position="1"/>
        <end position="24"/>
    </location>
</feature>
<dbReference type="Gene3D" id="3.30.2410.10">
    <property type="entry name" value="Hect, E3 ligase catalytic domain"/>
    <property type="match status" value="1"/>
</dbReference>
<evidence type="ECO:0000256" key="1">
    <source>
        <dbReference type="ARBA" id="ARBA00000885"/>
    </source>
</evidence>
<dbReference type="GO" id="GO:0000209">
    <property type="term" value="P:protein polyubiquitination"/>
    <property type="evidence" value="ECO:0007669"/>
    <property type="project" value="InterPro"/>
</dbReference>
<dbReference type="PANTHER" id="PTHR45700">
    <property type="entry name" value="UBIQUITIN-PROTEIN LIGASE E3C"/>
    <property type="match status" value="1"/>
</dbReference>
<evidence type="ECO:0000259" key="8">
    <source>
        <dbReference type="PROSITE" id="PS50237"/>
    </source>
</evidence>
<dbReference type="Proteomes" id="UP001149074">
    <property type="component" value="Unassembled WGS sequence"/>
</dbReference>
<dbReference type="PANTHER" id="PTHR45700:SF2">
    <property type="entry name" value="UBIQUITIN-PROTEIN LIGASE E3C"/>
    <property type="match status" value="1"/>
</dbReference>
<evidence type="ECO:0000256" key="3">
    <source>
        <dbReference type="ARBA" id="ARBA00012485"/>
    </source>
</evidence>
<dbReference type="Gene3D" id="3.90.1750.10">
    <property type="entry name" value="Hect, E3 ligase catalytic domains"/>
    <property type="match status" value="1"/>
</dbReference>
<evidence type="ECO:0000256" key="7">
    <source>
        <dbReference type="SAM" id="MobiDB-lite"/>
    </source>
</evidence>
<gene>
    <name evidence="9" type="ORF">N7532_010709</name>
</gene>
<organism evidence="9 10">
    <name type="scientific">Penicillium argentinense</name>
    <dbReference type="NCBI Taxonomy" id="1131581"/>
    <lineage>
        <taxon>Eukaryota</taxon>
        <taxon>Fungi</taxon>
        <taxon>Dikarya</taxon>
        <taxon>Ascomycota</taxon>
        <taxon>Pezizomycotina</taxon>
        <taxon>Eurotiomycetes</taxon>
        <taxon>Eurotiomycetidae</taxon>
        <taxon>Eurotiales</taxon>
        <taxon>Aspergillaceae</taxon>
        <taxon>Penicillium</taxon>
    </lineage>
</organism>
<accession>A0A9W9EQ34</accession>
<reference evidence="9" key="1">
    <citation type="submission" date="2022-11" db="EMBL/GenBank/DDBJ databases">
        <authorList>
            <person name="Petersen C."/>
        </authorList>
    </citation>
    <scope>NUCLEOTIDE SEQUENCE</scope>
    <source>
        <strain evidence="9">IBT 30761</strain>
    </source>
</reference>
<evidence type="ECO:0000256" key="2">
    <source>
        <dbReference type="ARBA" id="ARBA00004906"/>
    </source>
</evidence>
<dbReference type="InterPro" id="IPR044611">
    <property type="entry name" value="E3A/B/C-like"/>
</dbReference>